<keyword evidence="4" id="KW-0576">Peroxisome</keyword>
<dbReference type="SUPFAM" id="SSF56801">
    <property type="entry name" value="Acetyl-CoA synthetase-like"/>
    <property type="match status" value="1"/>
</dbReference>
<dbReference type="AlphaFoldDB" id="A0AAV8ZVY5"/>
<evidence type="ECO:0000313" key="7">
    <source>
        <dbReference type="Proteomes" id="UP001162156"/>
    </source>
</evidence>
<protein>
    <recommendedName>
        <fullName evidence="5">AMP-dependent synthetase/ligase domain-containing protein</fullName>
    </recommendedName>
</protein>
<dbReference type="PANTHER" id="PTHR24096">
    <property type="entry name" value="LONG-CHAIN-FATTY-ACID--COA LIGASE"/>
    <property type="match status" value="1"/>
</dbReference>
<keyword evidence="7" id="KW-1185">Reference proteome</keyword>
<organism evidence="6 7">
    <name type="scientific">Rhamnusium bicolor</name>
    <dbReference type="NCBI Taxonomy" id="1586634"/>
    <lineage>
        <taxon>Eukaryota</taxon>
        <taxon>Metazoa</taxon>
        <taxon>Ecdysozoa</taxon>
        <taxon>Arthropoda</taxon>
        <taxon>Hexapoda</taxon>
        <taxon>Insecta</taxon>
        <taxon>Pterygota</taxon>
        <taxon>Neoptera</taxon>
        <taxon>Endopterygota</taxon>
        <taxon>Coleoptera</taxon>
        <taxon>Polyphaga</taxon>
        <taxon>Cucujiformia</taxon>
        <taxon>Chrysomeloidea</taxon>
        <taxon>Cerambycidae</taxon>
        <taxon>Lepturinae</taxon>
        <taxon>Rhagiini</taxon>
        <taxon>Rhamnusium</taxon>
    </lineage>
</organism>
<name>A0AAV8ZVY5_9CUCU</name>
<evidence type="ECO:0000313" key="6">
    <source>
        <dbReference type="EMBL" id="KAJ8971160.1"/>
    </source>
</evidence>
<evidence type="ECO:0000259" key="5">
    <source>
        <dbReference type="Pfam" id="PF00501"/>
    </source>
</evidence>
<comment type="subcellular location">
    <subcellularLocation>
        <location evidence="1">Peroxisome</location>
    </subcellularLocation>
</comment>
<dbReference type="InterPro" id="IPR042099">
    <property type="entry name" value="ANL_N_sf"/>
</dbReference>
<dbReference type="InterPro" id="IPR000873">
    <property type="entry name" value="AMP-dep_synth/lig_dom"/>
</dbReference>
<gene>
    <name evidence="6" type="ORF">NQ314_000847</name>
</gene>
<evidence type="ECO:0000256" key="4">
    <source>
        <dbReference type="ARBA" id="ARBA00023140"/>
    </source>
</evidence>
<evidence type="ECO:0000256" key="2">
    <source>
        <dbReference type="ARBA" id="ARBA00006432"/>
    </source>
</evidence>
<dbReference type="GO" id="GO:0016405">
    <property type="term" value="F:CoA-ligase activity"/>
    <property type="evidence" value="ECO:0007669"/>
    <property type="project" value="TreeGrafter"/>
</dbReference>
<sequence length="307" mass="34525">MNNLKVSSLRIRSTTKSTGDLQGSKVSLARDYGGLGKRYYNQLGQELDRILQVDTGTGITETKGSVRGRGIQLALEMKRRGIVETDIVLISSRNHADQTIVVLATLFLGAIVAPLDPEFSYKECLEIVKKLKPKMCFCDTRTISQMERIFLNLNFTSDMVHFGTENGGSIPFSKLFIHKEEDYFQPVFIENPRLSVAFILPTQGTCCDPKLICLSHHNIFVQTMIFLDIFNYPEKSLIFFPLSWILQTVLTCVSFEAQITRILPATFTERSVCKIIHDFAIGHAIFGTDYAIRIIGNVALKVTNLCL</sequence>
<evidence type="ECO:0000256" key="1">
    <source>
        <dbReference type="ARBA" id="ARBA00004275"/>
    </source>
</evidence>
<dbReference type="EMBL" id="JANEYF010000248">
    <property type="protein sequence ID" value="KAJ8971160.1"/>
    <property type="molecule type" value="Genomic_DNA"/>
</dbReference>
<keyword evidence="3" id="KW-0436">Ligase</keyword>
<comment type="caution">
    <text evidence="6">The sequence shown here is derived from an EMBL/GenBank/DDBJ whole genome shotgun (WGS) entry which is preliminary data.</text>
</comment>
<dbReference type="GO" id="GO:0005777">
    <property type="term" value="C:peroxisome"/>
    <property type="evidence" value="ECO:0007669"/>
    <property type="project" value="UniProtKB-SubCell"/>
</dbReference>
<dbReference type="Proteomes" id="UP001162156">
    <property type="component" value="Unassembled WGS sequence"/>
</dbReference>
<dbReference type="PANTHER" id="PTHR24096:SF149">
    <property type="entry name" value="AMP-BINDING DOMAIN-CONTAINING PROTEIN-RELATED"/>
    <property type="match status" value="1"/>
</dbReference>
<feature type="domain" description="AMP-dependent synthetase/ligase" evidence="5">
    <location>
        <begin position="72"/>
        <end position="280"/>
    </location>
</feature>
<evidence type="ECO:0000256" key="3">
    <source>
        <dbReference type="ARBA" id="ARBA00022598"/>
    </source>
</evidence>
<accession>A0AAV8ZVY5</accession>
<reference evidence="6" key="1">
    <citation type="journal article" date="2023" name="Insect Mol. Biol.">
        <title>Genome sequencing provides insights into the evolution of gene families encoding plant cell wall-degrading enzymes in longhorned beetles.</title>
        <authorList>
            <person name="Shin N.R."/>
            <person name="Okamura Y."/>
            <person name="Kirsch R."/>
            <person name="Pauchet Y."/>
        </authorList>
    </citation>
    <scope>NUCLEOTIDE SEQUENCE</scope>
    <source>
        <strain evidence="6">RBIC_L_NR</strain>
    </source>
</reference>
<comment type="similarity">
    <text evidence="2">Belongs to the ATP-dependent AMP-binding enzyme family.</text>
</comment>
<dbReference type="Gene3D" id="3.40.50.12780">
    <property type="entry name" value="N-terminal domain of ligase-like"/>
    <property type="match status" value="1"/>
</dbReference>
<proteinExistence type="inferred from homology"/>
<dbReference type="Pfam" id="PF00501">
    <property type="entry name" value="AMP-binding"/>
    <property type="match status" value="1"/>
</dbReference>